<evidence type="ECO:0000256" key="3">
    <source>
        <dbReference type="ARBA" id="ARBA00023163"/>
    </source>
</evidence>
<dbReference type="Pfam" id="PF13377">
    <property type="entry name" value="Peripla_BP_3"/>
    <property type="match status" value="1"/>
</dbReference>
<proteinExistence type="predicted"/>
<dbReference type="AlphaFoldDB" id="A0A2R5EVR2"/>
<dbReference type="InterPro" id="IPR010982">
    <property type="entry name" value="Lambda_DNA-bd_dom_sf"/>
</dbReference>
<dbReference type="PANTHER" id="PTHR30146">
    <property type="entry name" value="LACI-RELATED TRANSCRIPTIONAL REPRESSOR"/>
    <property type="match status" value="1"/>
</dbReference>
<dbReference type="GO" id="GO:0000976">
    <property type="term" value="F:transcription cis-regulatory region binding"/>
    <property type="evidence" value="ECO:0007669"/>
    <property type="project" value="TreeGrafter"/>
</dbReference>
<evidence type="ECO:0000313" key="5">
    <source>
        <dbReference type="EMBL" id="GBG07474.1"/>
    </source>
</evidence>
<dbReference type="CDD" id="cd01392">
    <property type="entry name" value="HTH_LacI"/>
    <property type="match status" value="1"/>
</dbReference>
<dbReference type="SMART" id="SM00354">
    <property type="entry name" value="HTH_LACI"/>
    <property type="match status" value="1"/>
</dbReference>
<evidence type="ECO:0000313" key="6">
    <source>
        <dbReference type="Proteomes" id="UP000245202"/>
    </source>
</evidence>
<evidence type="ECO:0000259" key="4">
    <source>
        <dbReference type="PROSITE" id="PS50932"/>
    </source>
</evidence>
<dbReference type="Gene3D" id="3.40.50.2300">
    <property type="match status" value="2"/>
</dbReference>
<dbReference type="InterPro" id="IPR028082">
    <property type="entry name" value="Peripla_BP_I"/>
</dbReference>
<reference evidence="5 6" key="1">
    <citation type="submission" date="2017-08" db="EMBL/GenBank/DDBJ databases">
        <title>Substantial Increase in Enzyme Production by Combined Drug-Resistance Mutations in Paenibacillus agaridevorans.</title>
        <authorList>
            <person name="Tanaka Y."/>
            <person name="Funane K."/>
            <person name="Hosaka T."/>
            <person name="Shiwa Y."/>
            <person name="Fujita N."/>
            <person name="Miyazaki T."/>
            <person name="Yoshikawa H."/>
            <person name="Murakami K."/>
            <person name="Kasahara K."/>
            <person name="Inaoka T."/>
            <person name="Hiraga Y."/>
            <person name="Ochi K."/>
        </authorList>
    </citation>
    <scope>NUCLEOTIDE SEQUENCE [LARGE SCALE GENOMIC DNA]</scope>
    <source>
        <strain evidence="5 6">T-3040</strain>
    </source>
</reference>
<accession>A0A2R5EVR2</accession>
<dbReference type="SUPFAM" id="SSF53822">
    <property type="entry name" value="Periplasmic binding protein-like I"/>
    <property type="match status" value="1"/>
</dbReference>
<dbReference type="PANTHER" id="PTHR30146:SF109">
    <property type="entry name" value="HTH-TYPE TRANSCRIPTIONAL REGULATOR GALS"/>
    <property type="match status" value="1"/>
</dbReference>
<dbReference type="EMBL" id="BDQX01000098">
    <property type="protein sequence ID" value="GBG07474.1"/>
    <property type="molecule type" value="Genomic_DNA"/>
</dbReference>
<comment type="caution">
    <text evidence="5">The sequence shown here is derived from an EMBL/GenBank/DDBJ whole genome shotgun (WGS) entry which is preliminary data.</text>
</comment>
<dbReference type="Proteomes" id="UP000245202">
    <property type="component" value="Unassembled WGS sequence"/>
</dbReference>
<evidence type="ECO:0000256" key="2">
    <source>
        <dbReference type="ARBA" id="ARBA00023125"/>
    </source>
</evidence>
<sequence length="366" mass="41013">MSIRKQVTLRTIADELGLTIHTVSKALRGLPGMSEATRKAVTDCARELGYRTKEQEAGISAERIPWSSAKPRRFAMLIVGDSDFHQMQLEGVRVRLNELGHSLYPLLVPAEISDEDELRHWLDNNGLFFADGLFLTAVIPEWMETILLELPLPKVLINYPPDVTAVDSVIWDVEFAIHQSMEELYRAGHRDILYIGELGRLRGFRLRWSAFAASAERLGLHGLANPAEHVTESSSDRAAWMERLTSKLSSGKYTAAVAAIPGIAEWVRVAAGFLKLSIPDDLSLVGMENEAHPRYEAMSRPLLLVREAGERAAELMLRRIANPLLPYEQVRLRGTFYPGETIIPVGKYTVHETKEIAMSATEALRY</sequence>
<keyword evidence="2" id="KW-0238">DNA-binding</keyword>
<keyword evidence="6" id="KW-1185">Reference proteome</keyword>
<dbReference type="Gene3D" id="1.10.260.40">
    <property type="entry name" value="lambda repressor-like DNA-binding domains"/>
    <property type="match status" value="1"/>
</dbReference>
<organism evidence="5 6">
    <name type="scientific">Paenibacillus agaridevorans</name>
    <dbReference type="NCBI Taxonomy" id="171404"/>
    <lineage>
        <taxon>Bacteria</taxon>
        <taxon>Bacillati</taxon>
        <taxon>Bacillota</taxon>
        <taxon>Bacilli</taxon>
        <taxon>Bacillales</taxon>
        <taxon>Paenibacillaceae</taxon>
        <taxon>Paenibacillus</taxon>
    </lineage>
</organism>
<dbReference type="InterPro" id="IPR000843">
    <property type="entry name" value="HTH_LacI"/>
</dbReference>
<dbReference type="GO" id="GO:0003700">
    <property type="term" value="F:DNA-binding transcription factor activity"/>
    <property type="evidence" value="ECO:0007669"/>
    <property type="project" value="TreeGrafter"/>
</dbReference>
<dbReference type="RefSeq" id="WP_108992521.1">
    <property type="nucleotide sequence ID" value="NZ_BDQX01000098.1"/>
</dbReference>
<dbReference type="PROSITE" id="PS50932">
    <property type="entry name" value="HTH_LACI_2"/>
    <property type="match status" value="1"/>
</dbReference>
<keyword evidence="3" id="KW-0804">Transcription</keyword>
<keyword evidence="1" id="KW-0805">Transcription regulation</keyword>
<name>A0A2R5EVR2_9BACL</name>
<feature type="domain" description="HTH lacI-type" evidence="4">
    <location>
        <begin position="7"/>
        <end position="61"/>
    </location>
</feature>
<evidence type="ECO:0000256" key="1">
    <source>
        <dbReference type="ARBA" id="ARBA00023015"/>
    </source>
</evidence>
<dbReference type="InterPro" id="IPR046335">
    <property type="entry name" value="LacI/GalR-like_sensor"/>
</dbReference>
<gene>
    <name evidence="5" type="ORF">PAT3040_02025</name>
</gene>
<dbReference type="Pfam" id="PF00356">
    <property type="entry name" value="LacI"/>
    <property type="match status" value="1"/>
</dbReference>
<dbReference type="SUPFAM" id="SSF47413">
    <property type="entry name" value="lambda repressor-like DNA-binding domains"/>
    <property type="match status" value="1"/>
</dbReference>
<protein>
    <recommendedName>
        <fullName evidence="4">HTH lacI-type domain-containing protein</fullName>
    </recommendedName>
</protein>